<dbReference type="AlphaFoldDB" id="A0A915I6H5"/>
<evidence type="ECO:0000313" key="1">
    <source>
        <dbReference type="Proteomes" id="UP000887565"/>
    </source>
</evidence>
<name>A0A915I6H5_ROMCU</name>
<dbReference type="WBParaSite" id="nRc.2.0.1.t09366-RA">
    <property type="protein sequence ID" value="nRc.2.0.1.t09366-RA"/>
    <property type="gene ID" value="nRc.2.0.1.g09366"/>
</dbReference>
<sequence>MPLALLLASPCSAAEYAYVNDLSLQHAQTFDLARPTTFYNWYLQSIFVFLELVYTYPLRTMASVHTLTAEELHDCPTSAIE</sequence>
<proteinExistence type="predicted"/>
<evidence type="ECO:0000313" key="2">
    <source>
        <dbReference type="WBParaSite" id="nRc.2.0.1.t09366-RA"/>
    </source>
</evidence>
<organism evidence="1 2">
    <name type="scientific">Romanomermis culicivorax</name>
    <name type="common">Nematode worm</name>
    <dbReference type="NCBI Taxonomy" id="13658"/>
    <lineage>
        <taxon>Eukaryota</taxon>
        <taxon>Metazoa</taxon>
        <taxon>Ecdysozoa</taxon>
        <taxon>Nematoda</taxon>
        <taxon>Enoplea</taxon>
        <taxon>Dorylaimia</taxon>
        <taxon>Mermithida</taxon>
        <taxon>Mermithoidea</taxon>
        <taxon>Mermithidae</taxon>
        <taxon>Romanomermis</taxon>
    </lineage>
</organism>
<accession>A0A915I6H5</accession>
<reference evidence="2" key="1">
    <citation type="submission" date="2022-11" db="UniProtKB">
        <authorList>
            <consortium name="WormBaseParasite"/>
        </authorList>
    </citation>
    <scope>IDENTIFICATION</scope>
</reference>
<dbReference type="Proteomes" id="UP000887565">
    <property type="component" value="Unplaced"/>
</dbReference>
<keyword evidence="1" id="KW-1185">Reference proteome</keyword>
<protein>
    <submittedName>
        <fullName evidence="2">Uncharacterized protein</fullName>
    </submittedName>
</protein>